<protein>
    <submittedName>
        <fullName evidence="2">Uncharacterized protein</fullName>
    </submittedName>
</protein>
<comment type="caution">
    <text evidence="2">The sequence shown here is derived from an EMBL/GenBank/DDBJ whole genome shotgun (WGS) entry which is preliminary data.</text>
</comment>
<dbReference type="RefSeq" id="WP_214091507.1">
    <property type="nucleotide sequence ID" value="NZ_JAHCLR010000004.1"/>
</dbReference>
<organism evidence="2 3">
    <name type="scientific">Mycolicibacter acidiphilus</name>
    <dbReference type="NCBI Taxonomy" id="2835306"/>
    <lineage>
        <taxon>Bacteria</taxon>
        <taxon>Bacillati</taxon>
        <taxon>Actinomycetota</taxon>
        <taxon>Actinomycetes</taxon>
        <taxon>Mycobacteriales</taxon>
        <taxon>Mycobacteriaceae</taxon>
        <taxon>Mycolicibacter</taxon>
    </lineage>
</organism>
<reference evidence="2 3" key="1">
    <citation type="submission" date="2021-05" db="EMBL/GenBank/DDBJ databases">
        <title>Mycobacterium acidophilum sp. nov., an extremely acid-tolerant member of the genus Mycobacterium.</title>
        <authorList>
            <person name="Xia J."/>
        </authorList>
    </citation>
    <scope>NUCLEOTIDE SEQUENCE [LARGE SCALE GENOMIC DNA]</scope>
    <source>
        <strain evidence="2 3">M1</strain>
    </source>
</reference>
<proteinExistence type="predicted"/>
<feature type="compositionally biased region" description="Polar residues" evidence="1">
    <location>
        <begin position="148"/>
        <end position="166"/>
    </location>
</feature>
<evidence type="ECO:0000313" key="2">
    <source>
        <dbReference type="EMBL" id="MBS9532615.1"/>
    </source>
</evidence>
<gene>
    <name evidence="2" type="ORF">KIH27_03330</name>
</gene>
<keyword evidence="3" id="KW-1185">Reference proteome</keyword>
<accession>A0ABS5REA7</accession>
<dbReference type="EMBL" id="JAHCLR010000004">
    <property type="protein sequence ID" value="MBS9532615.1"/>
    <property type="molecule type" value="Genomic_DNA"/>
</dbReference>
<sequence length="429" mass="44913">MTTPEARACLWRLITGDKLTIRADANAATRAAVDVLVAAKRIRVTGNKVTLLPHPEAGAPEGEDTVCLASRLILVDLESRTPRDDAWWVPRARAYGISRAALRRAYIRLIADGLIRRDDAGLTHADCPLPPRKTPLTPEAVGLKRGTATASQRGTVAPDVTSQRGTVTPGRGSAMASDRGIVAPTVALDRGTAMASQRGTVASGHGTGRDPAVAPDATSGHAAGRGSVASQRGSAMDKTNVTSADAMASHRDPAQRGTVASVVASQPRGTVTPPRGTAPRDPVASHRDPVAPTADATLIGLLQHMSSAMDTLTMALVAPHVRHRTPAGASTLTDTMRRIAVALVVEGKPTNATRLAKGYLTKRQRDFQEPALAEATARGAFRSVGGQALGHGTRYALADPTPLGLTWDEVNRDAARVIARRELASAPAR</sequence>
<feature type="compositionally biased region" description="Polar residues" evidence="1">
    <location>
        <begin position="228"/>
        <end position="243"/>
    </location>
</feature>
<evidence type="ECO:0000256" key="1">
    <source>
        <dbReference type="SAM" id="MobiDB-lite"/>
    </source>
</evidence>
<name>A0ABS5REA7_9MYCO</name>
<feature type="region of interest" description="Disordered" evidence="1">
    <location>
        <begin position="195"/>
        <end position="289"/>
    </location>
</feature>
<feature type="region of interest" description="Disordered" evidence="1">
    <location>
        <begin position="145"/>
        <end position="177"/>
    </location>
</feature>
<dbReference type="Proteomes" id="UP001519535">
    <property type="component" value="Unassembled WGS sequence"/>
</dbReference>
<evidence type="ECO:0000313" key="3">
    <source>
        <dbReference type="Proteomes" id="UP001519535"/>
    </source>
</evidence>